<dbReference type="Gene3D" id="1.10.287.110">
    <property type="entry name" value="DnaJ domain"/>
    <property type="match status" value="1"/>
</dbReference>
<gene>
    <name evidence="1" type="ORF">ACFL27_17490</name>
</gene>
<reference evidence="1 2" key="1">
    <citation type="submission" date="2024-09" db="EMBL/GenBank/DDBJ databases">
        <title>Laminarin stimulates single cell rates of sulfate reduction while oxygen inhibits transcriptomic activity in coastal marine sediment.</title>
        <authorList>
            <person name="Lindsay M."/>
            <person name="Orcutt B."/>
            <person name="Emerson D."/>
            <person name="Stepanauskas R."/>
            <person name="D'Angelo T."/>
        </authorList>
    </citation>
    <scope>NUCLEOTIDE SEQUENCE [LARGE SCALE GENOMIC DNA]</scope>
    <source>
        <strain evidence="1">SAG AM-311-K15</strain>
    </source>
</reference>
<evidence type="ECO:0000313" key="2">
    <source>
        <dbReference type="Proteomes" id="UP001594351"/>
    </source>
</evidence>
<accession>A0ABV6Z0M6</accession>
<dbReference type="InterPro" id="IPR036869">
    <property type="entry name" value="J_dom_sf"/>
</dbReference>
<evidence type="ECO:0000313" key="1">
    <source>
        <dbReference type="EMBL" id="MFC1851989.1"/>
    </source>
</evidence>
<sequence length="247" mass="28937">MVGTLKKTIKPKNRNVYRCLACGTTQNMSRRKYCSVQCRQRLRRCLNQRTGILKALYTRYATFYFNESLIFLDILPQGYDELFSFFFPRSSRLKPADDFCALNEQLGNAWWEEIKRTNKRYRATLHILERATFQNKHLQAIKPVEIREPSGVGRSLTCLKINKAALQSGELPKIIKSAFRAQAMRKHPDHGGDATGFRHIKKAYEQLLHWSENPTYCNRRGFVDKWFYDGRRNYWISPIGKPGQCSE</sequence>
<dbReference type="SUPFAM" id="SSF46565">
    <property type="entry name" value="Chaperone J-domain"/>
    <property type="match status" value="1"/>
</dbReference>
<dbReference type="Proteomes" id="UP001594351">
    <property type="component" value="Unassembled WGS sequence"/>
</dbReference>
<dbReference type="EMBL" id="JBHPBY010000251">
    <property type="protein sequence ID" value="MFC1851989.1"/>
    <property type="molecule type" value="Genomic_DNA"/>
</dbReference>
<comment type="caution">
    <text evidence="1">The sequence shown here is derived from an EMBL/GenBank/DDBJ whole genome shotgun (WGS) entry which is preliminary data.</text>
</comment>
<keyword evidence="2" id="KW-1185">Reference proteome</keyword>
<proteinExistence type="predicted"/>
<protein>
    <submittedName>
        <fullName evidence="1">J domain-containing protein</fullName>
    </submittedName>
</protein>
<name>A0ABV6Z0M6_UNCC1</name>
<organism evidence="1 2">
    <name type="scientific">candidate division CSSED10-310 bacterium</name>
    <dbReference type="NCBI Taxonomy" id="2855610"/>
    <lineage>
        <taxon>Bacteria</taxon>
        <taxon>Bacteria division CSSED10-310</taxon>
    </lineage>
</organism>